<dbReference type="InterPro" id="IPR036291">
    <property type="entry name" value="NAD(P)-bd_dom_sf"/>
</dbReference>
<dbReference type="InterPro" id="IPR024727">
    <property type="entry name" value="NAD_Glu_DH_N_ACT1"/>
</dbReference>
<dbReference type="Gene3D" id="3.40.50.720">
    <property type="entry name" value="NAD(P)-binding Rossmann-like Domain"/>
    <property type="match status" value="1"/>
</dbReference>
<evidence type="ECO:0000313" key="8">
    <source>
        <dbReference type="Proteomes" id="UP000262699"/>
    </source>
</evidence>
<dbReference type="SUPFAM" id="SSF51735">
    <property type="entry name" value="NAD(P)-binding Rossmann-fold domains"/>
    <property type="match status" value="1"/>
</dbReference>
<dbReference type="Pfam" id="PF21074">
    <property type="entry name" value="GDH_C"/>
    <property type="match status" value="1"/>
</dbReference>
<evidence type="ECO:0000259" key="2">
    <source>
        <dbReference type="Pfam" id="PF05088"/>
    </source>
</evidence>
<dbReference type="PIRSF" id="PIRSF036761">
    <property type="entry name" value="GDH_Mll4104"/>
    <property type="match status" value="1"/>
</dbReference>
<feature type="domain" description="NAD-glutamate dehydrogenase ACT2" evidence="5">
    <location>
        <begin position="356"/>
        <end position="442"/>
    </location>
</feature>
<dbReference type="InterPro" id="IPR046346">
    <property type="entry name" value="Aminoacid_DH-like_N_sf"/>
</dbReference>
<proteinExistence type="predicted"/>
<dbReference type="Pfam" id="PF21078">
    <property type="entry name" value="GDH_HM3"/>
    <property type="match status" value="1"/>
</dbReference>
<dbReference type="InterPro" id="IPR049062">
    <property type="entry name" value="NAD_Glu_DH_ACT2"/>
</dbReference>
<keyword evidence="1" id="KW-0560">Oxidoreductase</keyword>
<sequence>MLSKKGTTPAKAIAARFFDGALPGETEGLDKAERADAAGFVAEAAATRPPGRPAIAIDTFARDERRRMRLAVINDDMPFLVDSIAATIGAAGAPIERLVHPVLRVVRDKSGALTAIDDDAGTPESMVYIEMDRLDAKERREVVEDLERNLAHVRRAVADWPQLQAALSADADRTEDDEGAALLRWFLDGHMTLLGHECWDVEGGVRDAIGIAAEPLETPLLAEASRGLAAEYFAKGGRAPLLLKSNCISTVHRRVPLDLVLLPILKGERVTGLSIHAGLWTSAALHSPPHEVPLLRRSLKALTAKFGFDPRGHTGKAMAHSLTELPHDLTTAFDQDALETLVLTAMSIADRPRPKLVLVKSVLGRHLFGFVWLPRDELTTGRREAIGAMLAEAANASLLSWSISLEDGETALIRYTLDLRGAGRMPDAEALDDRLVRMMRGWSAAVEAALVDLAGAGRAARLALRHASSFPVNYRNAFTPEEAAQDVLRIAELEEANDRQVRILADDNPDDGRFRIKIYRRGGALPLSDAVPALENFGFRVIAELPTLLDGEGEIVIHDFYVEVPGAPHAEKHLDHPMVEAAIQAVLENRAENDAFNRLVVEAGTSPLSVVLYRAWFRYLRQTGLAYGLGTVVDALRRAPKVAAGLIAHFSAAHDPSRADGRDAAIEKAAKAIESGLDAVSAIDDDRILRALRGVVAATLRTNAFAPAADEALAFKLDSAKVPGLPLPLPWREIFVYSPRVEGIHLRAGPVARGGLRWSDRRDDFRTEILGLMKAQRVKNAVIVPTGAKGGFYPKQLPPSSDREAWLAEGTESYRIFIRSLLSITDNIVDGAVVHPDSVVIHDGEDPYFVVAADKGTASFSDVANAIAQERGFWLGDAFGSGGSKGYDHKAMGITAKGGWVSVQRHFLEMGVDVQTQPIDVVGCGDMSGDVFGNGMLLSKAIRLRAAFDHRHIFLDPDPDPAASWAERDRLFALPRSSWADYDPSLISKGGGVFARTAKSIKLSKQVRELLGVDAAELDPTSLIGAILKAPVDLIWFGGIGTYIKAGHENNAEVGDPANDRLRVNAEQVRAKAIGEGANLGVTQAARIAFATKGGRINTDFIDNSAGVDCSDNEVNIKIALNREVTEGRLKLAKRDDLLVSMTDEVSDLVLEDNRLQTLALSFMENDGSVAVPSYVRVIEILEANGRLDRAVEGLGTNEDMLRVAQEGRGLTRPELAVLLASAKLALQDAIEQAELGQDPELEPDLMAAFPRPMQKKFADAIRQHRLRNEIVATKLANRVVNRLGVLHPFELAEEEGAGMADIAGMFVVAERLFGLPALWEAIETTDMPEGARLALLEEVAVATRSQIADLLRVAAPGTQPGEVIARLKPGIASLDRQTRDLLLEEASAQSARISDRLEAAGAPAALVKKVVRIFELDGAVGLADLSQRLGTEEAVLTRAFTHLGHALGLDWAQANAARVASGDPWERLLIAGLARDFQQLRLDFLSRQDRRDPQAAVDAWLAANRPRVEQFASLVARARRAPSPSAAMLAQIAGQARVLLGR</sequence>
<dbReference type="InterPro" id="IPR049064">
    <property type="entry name" value="NAD_Glu_DH_ACT3"/>
</dbReference>
<evidence type="ECO:0000259" key="3">
    <source>
        <dbReference type="Pfam" id="PF21074"/>
    </source>
</evidence>
<evidence type="ECO:0000256" key="1">
    <source>
        <dbReference type="ARBA" id="ARBA00023002"/>
    </source>
</evidence>
<dbReference type="InterPro" id="IPR049059">
    <property type="entry name" value="NAD_Glu_DH_HM1"/>
</dbReference>
<evidence type="ECO:0000259" key="5">
    <source>
        <dbReference type="Pfam" id="PF21076"/>
    </source>
</evidence>
<dbReference type="Pfam" id="PF21073">
    <property type="entry name" value="GDH_HM1"/>
    <property type="match status" value="1"/>
</dbReference>
<feature type="domain" description="NAD-glutamate dehydrogenase ACT3" evidence="6">
    <location>
        <begin position="506"/>
        <end position="567"/>
    </location>
</feature>
<dbReference type="SUPFAM" id="SSF53223">
    <property type="entry name" value="Aminoacid dehydrogenase-like, N-terminal domain"/>
    <property type="match status" value="1"/>
</dbReference>
<dbReference type="InterPro" id="IPR048381">
    <property type="entry name" value="GDH_C"/>
</dbReference>
<dbReference type="InterPro" id="IPR049056">
    <property type="entry name" value="NAD_Glu_DH_HM3"/>
</dbReference>
<comment type="caution">
    <text evidence="7">The sequence shown here is derived from an EMBL/GenBank/DDBJ whole genome shotgun (WGS) entry which is preliminary data.</text>
</comment>
<protein>
    <submittedName>
        <fullName evidence="7">Glutamate dehydrogenase</fullName>
    </submittedName>
</protein>
<dbReference type="Pfam" id="PF21077">
    <property type="entry name" value="GDH_ACT3"/>
    <property type="match status" value="1"/>
</dbReference>
<feature type="domain" description="NAD-glutamate dehydrogenase catalytic" evidence="2">
    <location>
        <begin position="673"/>
        <end position="1163"/>
    </location>
</feature>
<dbReference type="PANTHER" id="PTHR43403:SF1">
    <property type="entry name" value="NAD-SPECIFIC GLUTAMATE DEHYDROGENASE"/>
    <property type="match status" value="1"/>
</dbReference>
<feature type="domain" description="NAD-glutamate dehydrogenase N-terminal ACT1" evidence="4">
    <location>
        <begin position="16"/>
        <end position="144"/>
    </location>
</feature>
<dbReference type="InterPro" id="IPR028971">
    <property type="entry name" value="NAD-GDH_cat"/>
</dbReference>
<dbReference type="InterPro" id="IPR049058">
    <property type="entry name" value="NAD_Glu_DH_HM2"/>
</dbReference>
<dbReference type="GO" id="GO:0006538">
    <property type="term" value="P:L-glutamate catabolic process"/>
    <property type="evidence" value="ECO:0007669"/>
    <property type="project" value="InterPro"/>
</dbReference>
<dbReference type="PANTHER" id="PTHR43403">
    <property type="entry name" value="NAD-SPECIFIC GLUTAMATE DEHYDROGENASE"/>
    <property type="match status" value="1"/>
</dbReference>
<dbReference type="EMBL" id="DOYJ01000212">
    <property type="protein sequence ID" value="HCB76029.1"/>
    <property type="molecule type" value="Genomic_DNA"/>
</dbReference>
<feature type="domain" description="NAD-specific glutamate dehydrogenase C-terminal" evidence="3">
    <location>
        <begin position="1208"/>
        <end position="1531"/>
    </location>
</feature>
<gene>
    <name evidence="7" type="ORF">DEP91_07610</name>
</gene>
<reference evidence="7 8" key="1">
    <citation type="journal article" date="2018" name="Nat. Biotechnol.">
        <title>A standardized bacterial taxonomy based on genome phylogeny substantially revises the tree of life.</title>
        <authorList>
            <person name="Parks D.H."/>
            <person name="Chuvochina M."/>
            <person name="Waite D.W."/>
            <person name="Rinke C."/>
            <person name="Skarshewski A."/>
            <person name="Chaumeil P.A."/>
            <person name="Hugenholtz P."/>
        </authorList>
    </citation>
    <scope>NUCLEOTIDE SEQUENCE [LARGE SCALE GENOMIC DNA]</scope>
    <source>
        <strain evidence="7">UBA9015</strain>
    </source>
</reference>
<dbReference type="Proteomes" id="UP000262699">
    <property type="component" value="Unassembled WGS sequence"/>
</dbReference>
<dbReference type="Pfam" id="PF21079">
    <property type="entry name" value="GDH_HM2"/>
    <property type="match status" value="1"/>
</dbReference>
<dbReference type="GO" id="GO:0004069">
    <property type="term" value="F:L-aspartate:2-oxoglutarate aminotransferase activity"/>
    <property type="evidence" value="ECO:0007669"/>
    <property type="project" value="InterPro"/>
</dbReference>
<evidence type="ECO:0000259" key="6">
    <source>
        <dbReference type="Pfam" id="PF21077"/>
    </source>
</evidence>
<dbReference type="Pfam" id="PF05088">
    <property type="entry name" value="Bac_GDH_CD"/>
    <property type="match status" value="1"/>
</dbReference>
<evidence type="ECO:0000259" key="4">
    <source>
        <dbReference type="Pfam" id="PF21075"/>
    </source>
</evidence>
<dbReference type="InterPro" id="IPR007780">
    <property type="entry name" value="NAD_Glu_DH_bac"/>
</dbReference>
<dbReference type="GO" id="GO:0004352">
    <property type="term" value="F:glutamate dehydrogenase (NAD+) activity"/>
    <property type="evidence" value="ECO:0007669"/>
    <property type="project" value="InterPro"/>
</dbReference>
<dbReference type="Pfam" id="PF21076">
    <property type="entry name" value="GDH_ACT2"/>
    <property type="match status" value="1"/>
</dbReference>
<dbReference type="Pfam" id="PF21075">
    <property type="entry name" value="GDH_ACT1"/>
    <property type="match status" value="1"/>
</dbReference>
<organism evidence="7 8">
    <name type="scientific">Sphingomonas bacterium</name>
    <dbReference type="NCBI Taxonomy" id="1895847"/>
    <lineage>
        <taxon>Bacteria</taxon>
        <taxon>Pseudomonadati</taxon>
        <taxon>Pseudomonadota</taxon>
        <taxon>Alphaproteobacteria</taxon>
        <taxon>Sphingomonadales</taxon>
        <taxon>Sphingomonadaceae</taxon>
        <taxon>Sphingomonas</taxon>
    </lineage>
</organism>
<evidence type="ECO:0000313" key="7">
    <source>
        <dbReference type="EMBL" id="HCB76029.1"/>
    </source>
</evidence>
<name>A0A3D0WBW4_9SPHN</name>
<accession>A0A3D0WBW4</accession>